<dbReference type="InterPro" id="IPR041367">
    <property type="entry name" value="Znf-CCCH_4"/>
</dbReference>
<sequence length="277" mass="30341">MAEGGGTQNVLCRYFMNNVCNKADHCRFSHDPATAQPSMFCRYYLKGTCAYGDKCRYEHSVPGYVGKVYAPPNNAEPTSTTRTDGVSSQFNVKVTQETVVPSSQPNALSASIPVGVNNVSQRLPAINHNTVMHHPTSNGISSAREMISLVAVSITQFVAMILDAHRIPHNLPSLNNKKNMSLEDARSSAKNLQNVVIKLGSALCKCLNSGSSEVLMEFGALLVNFWAEAKEPCPNLLFTCEDLAQIVMSPDGRQFLEMTLNQLQHLMSTLKSLLNYP</sequence>
<evidence type="ECO:0000256" key="1">
    <source>
        <dbReference type="ARBA" id="ARBA00000900"/>
    </source>
</evidence>
<dbReference type="InterPro" id="IPR000571">
    <property type="entry name" value="Znf_CCCH"/>
</dbReference>
<dbReference type="Pfam" id="PF18044">
    <property type="entry name" value="zf-CCCH_4"/>
    <property type="match status" value="1"/>
</dbReference>
<keyword evidence="3 7" id="KW-0479">Metal-binding</keyword>
<feature type="domain" description="C3H1-type" evidence="8">
    <location>
        <begin position="35"/>
        <end position="62"/>
    </location>
</feature>
<dbReference type="InterPro" id="IPR045072">
    <property type="entry name" value="MKRN-like"/>
</dbReference>
<feature type="zinc finger region" description="C3H1-type" evidence="7">
    <location>
        <begin position="6"/>
        <end position="33"/>
    </location>
</feature>
<evidence type="ECO:0000256" key="7">
    <source>
        <dbReference type="PROSITE-ProRule" id="PRU00723"/>
    </source>
</evidence>
<evidence type="ECO:0000313" key="10">
    <source>
        <dbReference type="Proteomes" id="UP000747542"/>
    </source>
</evidence>
<comment type="caution">
    <text evidence="9">The sequence shown here is derived from an EMBL/GenBank/DDBJ whole genome shotgun (WGS) entry which is preliminary data.</text>
</comment>
<feature type="domain" description="C3H1-type" evidence="8">
    <location>
        <begin position="6"/>
        <end position="33"/>
    </location>
</feature>
<dbReference type="GO" id="GO:0061630">
    <property type="term" value="F:ubiquitin protein ligase activity"/>
    <property type="evidence" value="ECO:0007669"/>
    <property type="project" value="UniProtKB-EC"/>
</dbReference>
<keyword evidence="6 7" id="KW-0862">Zinc</keyword>
<dbReference type="AlphaFoldDB" id="A0A8J5MMY5"/>
<dbReference type="OrthoDB" id="411372at2759"/>
<dbReference type="EMBL" id="JAHLQT010037514">
    <property type="protein sequence ID" value="KAG7157371.1"/>
    <property type="molecule type" value="Genomic_DNA"/>
</dbReference>
<keyword evidence="4" id="KW-0677">Repeat</keyword>
<dbReference type="PANTHER" id="PTHR11224:SF10">
    <property type="entry name" value="IP09428P-RELATED"/>
    <property type="match status" value="1"/>
</dbReference>
<proteinExistence type="predicted"/>
<dbReference type="SMART" id="SM00356">
    <property type="entry name" value="ZnF_C3H1"/>
    <property type="match status" value="2"/>
</dbReference>
<dbReference type="PROSITE" id="PS50103">
    <property type="entry name" value="ZF_C3H1"/>
    <property type="match status" value="2"/>
</dbReference>
<dbReference type="EC" id="2.3.2.27" evidence="2"/>
<keyword evidence="5 7" id="KW-0863">Zinc-finger</keyword>
<dbReference type="GO" id="GO:0000209">
    <property type="term" value="P:protein polyubiquitination"/>
    <property type="evidence" value="ECO:0007669"/>
    <property type="project" value="InterPro"/>
</dbReference>
<dbReference type="Proteomes" id="UP000747542">
    <property type="component" value="Unassembled WGS sequence"/>
</dbReference>
<gene>
    <name evidence="9" type="primary">MKRN1-L</name>
    <name evidence="9" type="ORF">Hamer_G005791</name>
</gene>
<evidence type="ECO:0000259" key="8">
    <source>
        <dbReference type="PROSITE" id="PS50103"/>
    </source>
</evidence>
<keyword evidence="10" id="KW-1185">Reference proteome</keyword>
<name>A0A8J5MMY5_HOMAM</name>
<evidence type="ECO:0000256" key="6">
    <source>
        <dbReference type="ARBA" id="ARBA00022833"/>
    </source>
</evidence>
<evidence type="ECO:0000313" key="9">
    <source>
        <dbReference type="EMBL" id="KAG7157371.1"/>
    </source>
</evidence>
<dbReference type="PANTHER" id="PTHR11224">
    <property type="entry name" value="MAKORIN-RELATED"/>
    <property type="match status" value="1"/>
</dbReference>
<protein>
    <recommendedName>
        <fullName evidence="2">RING-type E3 ubiquitin transferase</fullName>
        <ecNumber evidence="2">2.3.2.27</ecNumber>
    </recommendedName>
</protein>
<evidence type="ECO:0000256" key="4">
    <source>
        <dbReference type="ARBA" id="ARBA00022737"/>
    </source>
</evidence>
<dbReference type="GO" id="GO:0008270">
    <property type="term" value="F:zinc ion binding"/>
    <property type="evidence" value="ECO:0007669"/>
    <property type="project" value="UniProtKB-KW"/>
</dbReference>
<evidence type="ECO:0000256" key="3">
    <source>
        <dbReference type="ARBA" id="ARBA00022723"/>
    </source>
</evidence>
<accession>A0A8J5MMY5</accession>
<evidence type="ECO:0000256" key="2">
    <source>
        <dbReference type="ARBA" id="ARBA00012483"/>
    </source>
</evidence>
<feature type="zinc finger region" description="C3H1-type" evidence="7">
    <location>
        <begin position="35"/>
        <end position="62"/>
    </location>
</feature>
<comment type="catalytic activity">
    <reaction evidence="1">
        <text>S-ubiquitinyl-[E2 ubiquitin-conjugating enzyme]-L-cysteine + [acceptor protein]-L-lysine = [E2 ubiquitin-conjugating enzyme]-L-cysteine + N(6)-ubiquitinyl-[acceptor protein]-L-lysine.</text>
        <dbReference type="EC" id="2.3.2.27"/>
    </reaction>
</comment>
<evidence type="ECO:0000256" key="5">
    <source>
        <dbReference type="ARBA" id="ARBA00022771"/>
    </source>
</evidence>
<reference evidence="9" key="1">
    <citation type="journal article" date="2021" name="Sci. Adv.">
        <title>The American lobster genome reveals insights on longevity, neural, and immune adaptations.</title>
        <authorList>
            <person name="Polinski J.M."/>
            <person name="Zimin A.V."/>
            <person name="Clark K.F."/>
            <person name="Kohn A.B."/>
            <person name="Sadowski N."/>
            <person name="Timp W."/>
            <person name="Ptitsyn A."/>
            <person name="Khanna P."/>
            <person name="Romanova D.Y."/>
            <person name="Williams P."/>
            <person name="Greenwood S.J."/>
            <person name="Moroz L.L."/>
            <person name="Walt D.R."/>
            <person name="Bodnar A.G."/>
        </authorList>
    </citation>
    <scope>NUCLEOTIDE SEQUENCE</scope>
    <source>
        <strain evidence="9">GMGI-L3</strain>
    </source>
</reference>
<organism evidence="9 10">
    <name type="scientific">Homarus americanus</name>
    <name type="common">American lobster</name>
    <dbReference type="NCBI Taxonomy" id="6706"/>
    <lineage>
        <taxon>Eukaryota</taxon>
        <taxon>Metazoa</taxon>
        <taxon>Ecdysozoa</taxon>
        <taxon>Arthropoda</taxon>
        <taxon>Crustacea</taxon>
        <taxon>Multicrustacea</taxon>
        <taxon>Malacostraca</taxon>
        <taxon>Eumalacostraca</taxon>
        <taxon>Eucarida</taxon>
        <taxon>Decapoda</taxon>
        <taxon>Pleocyemata</taxon>
        <taxon>Astacidea</taxon>
        <taxon>Nephropoidea</taxon>
        <taxon>Nephropidae</taxon>
        <taxon>Homarus</taxon>
    </lineage>
</organism>